<sequence length="525" mass="59013">MVCDSIRKCTPFNCIILCGGKQVDGQTWYYTEEWHRPSIIDPLGFTSTSNWKTIVGGFLHGLSKDTGVLANEIVQLPTWQRPNEYIPKVVVRLSEILEFDVSGDMLTSEAGACEATEKYLDALWALVPDKNGAPHSKSRPKEATIEDLLLFIKHIIKGENGEIPPENIFKWTNQTDGNFQLAARPRKGKGHPEVKSFDEEHINIDDVSTSEESEAEEAEPSRGNTSTKKQTKGQASSKSKARKSKSDGDAIKSEQKAKPRQPSYQSRKAHIAEPSTSRSKSKGRVVSLDNQRKCTKSSNPQNQIPSNSDTNSDADDVAETRVCYKGDATLLFVGQHHLWKADFEAREAMIEWEKNATLDFGAATMESAKFVESAECFEDMQFHRILDLGHPITSLDEAVQDIIFDTGSPLPDASDFSKVDCSLPVEVLLNRMKNAIKMIMNHSPSRWHRWVRLGSASGVMLLLRLVEFVRRLAKHHEMVEIGDRIQRIRLTLNGLLAKEAWRRWARASFQVSKPKSIGRKIYHSP</sequence>
<feature type="compositionally biased region" description="Acidic residues" evidence="1">
    <location>
        <begin position="208"/>
        <end position="218"/>
    </location>
</feature>
<evidence type="ECO:0000256" key="1">
    <source>
        <dbReference type="SAM" id="MobiDB-lite"/>
    </source>
</evidence>
<dbReference type="HOGENOM" id="CLU_518919_0_0_1"/>
<feature type="compositionally biased region" description="Basic and acidic residues" evidence="1">
    <location>
        <begin position="244"/>
        <end position="257"/>
    </location>
</feature>
<dbReference type="EMBL" id="KN837353">
    <property type="protein sequence ID" value="KIJ26892.1"/>
    <property type="molecule type" value="Genomic_DNA"/>
</dbReference>
<keyword evidence="3" id="KW-1185">Reference proteome</keyword>
<evidence type="ECO:0000313" key="3">
    <source>
        <dbReference type="Proteomes" id="UP000054279"/>
    </source>
</evidence>
<feature type="compositionally biased region" description="Polar residues" evidence="1">
    <location>
        <begin position="222"/>
        <end position="234"/>
    </location>
</feature>
<dbReference type="Proteomes" id="UP000054279">
    <property type="component" value="Unassembled WGS sequence"/>
</dbReference>
<protein>
    <submittedName>
        <fullName evidence="2">Uncharacterized protein</fullName>
    </submittedName>
</protein>
<organism evidence="2 3">
    <name type="scientific">Sphaerobolus stellatus (strain SS14)</name>
    <dbReference type="NCBI Taxonomy" id="990650"/>
    <lineage>
        <taxon>Eukaryota</taxon>
        <taxon>Fungi</taxon>
        <taxon>Dikarya</taxon>
        <taxon>Basidiomycota</taxon>
        <taxon>Agaricomycotina</taxon>
        <taxon>Agaricomycetes</taxon>
        <taxon>Phallomycetidae</taxon>
        <taxon>Geastrales</taxon>
        <taxon>Sphaerobolaceae</taxon>
        <taxon>Sphaerobolus</taxon>
    </lineage>
</organism>
<gene>
    <name evidence="2" type="ORF">M422DRAFT_271990</name>
</gene>
<feature type="compositionally biased region" description="Low complexity" evidence="1">
    <location>
        <begin position="297"/>
        <end position="308"/>
    </location>
</feature>
<feature type="region of interest" description="Disordered" evidence="1">
    <location>
        <begin position="182"/>
        <end position="315"/>
    </location>
</feature>
<evidence type="ECO:0000313" key="2">
    <source>
        <dbReference type="EMBL" id="KIJ26892.1"/>
    </source>
</evidence>
<proteinExistence type="predicted"/>
<feature type="compositionally biased region" description="Basic and acidic residues" evidence="1">
    <location>
        <begin position="190"/>
        <end position="204"/>
    </location>
</feature>
<dbReference type="AlphaFoldDB" id="A0A0C9UCN0"/>
<name>A0A0C9UCN0_SPHS4</name>
<accession>A0A0C9UCN0</accession>
<reference evidence="2 3" key="1">
    <citation type="submission" date="2014-06" db="EMBL/GenBank/DDBJ databases">
        <title>Evolutionary Origins and Diversification of the Mycorrhizal Mutualists.</title>
        <authorList>
            <consortium name="DOE Joint Genome Institute"/>
            <consortium name="Mycorrhizal Genomics Consortium"/>
            <person name="Kohler A."/>
            <person name="Kuo A."/>
            <person name="Nagy L.G."/>
            <person name="Floudas D."/>
            <person name="Copeland A."/>
            <person name="Barry K.W."/>
            <person name="Cichocki N."/>
            <person name="Veneault-Fourrey C."/>
            <person name="LaButti K."/>
            <person name="Lindquist E.A."/>
            <person name="Lipzen A."/>
            <person name="Lundell T."/>
            <person name="Morin E."/>
            <person name="Murat C."/>
            <person name="Riley R."/>
            <person name="Ohm R."/>
            <person name="Sun H."/>
            <person name="Tunlid A."/>
            <person name="Henrissat B."/>
            <person name="Grigoriev I.V."/>
            <person name="Hibbett D.S."/>
            <person name="Martin F."/>
        </authorList>
    </citation>
    <scope>NUCLEOTIDE SEQUENCE [LARGE SCALE GENOMIC DNA]</scope>
    <source>
        <strain evidence="2 3">SS14</strain>
    </source>
</reference>